<organism evidence="8 9">
    <name type="scientific">Streptococcus constellatus</name>
    <dbReference type="NCBI Taxonomy" id="76860"/>
    <lineage>
        <taxon>Bacteria</taxon>
        <taxon>Bacillati</taxon>
        <taxon>Bacillota</taxon>
        <taxon>Bacilli</taxon>
        <taxon>Lactobacillales</taxon>
        <taxon>Streptococcaceae</taxon>
        <taxon>Streptococcus</taxon>
        <taxon>Streptococcus anginosus group</taxon>
    </lineage>
</organism>
<proteinExistence type="predicted"/>
<evidence type="ECO:0000313" key="9">
    <source>
        <dbReference type="Proteomes" id="UP000031339"/>
    </source>
</evidence>
<dbReference type="GO" id="GO:0005886">
    <property type="term" value="C:plasma membrane"/>
    <property type="evidence" value="ECO:0007669"/>
    <property type="project" value="UniProtKB-SubCell"/>
</dbReference>
<dbReference type="EMBL" id="JWIY01000001">
    <property type="protein sequence ID" value="KIC78352.1"/>
    <property type="molecule type" value="Genomic_DNA"/>
</dbReference>
<evidence type="ECO:0000256" key="6">
    <source>
        <dbReference type="SAM" id="Phobius"/>
    </source>
</evidence>
<feature type="transmembrane region" description="Helical" evidence="6">
    <location>
        <begin position="20"/>
        <end position="41"/>
    </location>
</feature>
<dbReference type="GO" id="GO:0140359">
    <property type="term" value="F:ABC-type transporter activity"/>
    <property type="evidence" value="ECO:0007669"/>
    <property type="project" value="InterPro"/>
</dbReference>
<evidence type="ECO:0000256" key="4">
    <source>
        <dbReference type="ARBA" id="ARBA00022989"/>
    </source>
</evidence>
<feature type="transmembrane region" description="Helical" evidence="6">
    <location>
        <begin position="166"/>
        <end position="186"/>
    </location>
</feature>
<evidence type="ECO:0000256" key="3">
    <source>
        <dbReference type="ARBA" id="ARBA00022692"/>
    </source>
</evidence>
<evidence type="ECO:0000256" key="5">
    <source>
        <dbReference type="ARBA" id="ARBA00023136"/>
    </source>
</evidence>
<feature type="transmembrane region" description="Helical" evidence="6">
    <location>
        <begin position="265"/>
        <end position="292"/>
    </location>
</feature>
<dbReference type="STRING" id="862969.SCI_0654"/>
<keyword evidence="2" id="KW-1003">Cell membrane</keyword>
<name>A0A0C1KHF9_STRCV</name>
<dbReference type="InterPro" id="IPR051449">
    <property type="entry name" value="ABC-2_transporter_component"/>
</dbReference>
<dbReference type="PANTHER" id="PTHR30294">
    <property type="entry name" value="MEMBRANE COMPONENT OF ABC TRANSPORTER YHHJ-RELATED"/>
    <property type="match status" value="1"/>
</dbReference>
<feature type="transmembrane region" description="Helical" evidence="6">
    <location>
        <begin position="329"/>
        <end position="347"/>
    </location>
</feature>
<evidence type="ECO:0000256" key="1">
    <source>
        <dbReference type="ARBA" id="ARBA00004651"/>
    </source>
</evidence>
<keyword evidence="3 6" id="KW-0812">Transmembrane</keyword>
<dbReference type="Pfam" id="PF12698">
    <property type="entry name" value="ABC2_membrane_3"/>
    <property type="match status" value="1"/>
</dbReference>
<evidence type="ECO:0000313" key="8">
    <source>
        <dbReference type="EMBL" id="KIC78352.1"/>
    </source>
</evidence>
<reference evidence="8 9" key="1">
    <citation type="submission" date="2014-12" db="EMBL/GenBank/DDBJ databases">
        <title>Partial genome sequence of Streptococcus constellatus KCOM 1650 (= ChDC B144).</title>
        <authorList>
            <person name="Kook J.-K."/>
            <person name="Park S.-N."/>
            <person name="Lim Y.K."/>
            <person name="Jo E."/>
        </authorList>
    </citation>
    <scope>NUCLEOTIDE SEQUENCE [LARGE SCALE GENOMIC DNA]</scope>
    <source>
        <strain evidence="8 9">KCOM 1650</strain>
    </source>
</reference>
<gene>
    <name evidence="8" type="ORF">RN79_01910</name>
</gene>
<accession>A0A0C1KHF9</accession>
<feature type="transmembrane region" description="Helical" evidence="6">
    <location>
        <begin position="359"/>
        <end position="378"/>
    </location>
</feature>
<comment type="subcellular location">
    <subcellularLocation>
        <location evidence="1">Cell membrane</location>
        <topology evidence="1">Multi-pass membrane protein</topology>
    </subcellularLocation>
</comment>
<sequence length="404" mass="44312">MKQTLIVIKETYLRHVKSWSFVFMVLSPFIFIGLSFGVGYLSSMSSTNSSRIAVVTDNAQIKEVLKDIKNLDFDYKDEAAAKKAIKDGDVGGYLLLSEASGQIKATYVADTGMNGTTKAAISQKLLQLQQVANISQANLSANQVKLISRGIDFKEKIDEKKEAKKTIQTVVATAIGLILYMILIVYTSSTAQEIASEKGTKIMEVIFSSIKASEYFYGRMAGIFAVILTHVGIYVIGAVLLLIFSDKVSFVKEFLQANPNLMKHLGEAISFNTIAFITLSVFLFVVLSAFLGSMVTRIEDVGKAVQPVVMLVVLGFLGVTALGNAGDTILLKVGSYIPFISTFFMPFRAINGYATSLEAWISFVIAFLFTTGMTVYIGRIYSSLILQTDDIGIWKSFKKALAYR</sequence>
<dbReference type="Proteomes" id="UP000031339">
    <property type="component" value="Unassembled WGS sequence"/>
</dbReference>
<comment type="caution">
    <text evidence="8">The sequence shown here is derived from an EMBL/GenBank/DDBJ whole genome shotgun (WGS) entry which is preliminary data.</text>
</comment>
<dbReference type="RefSeq" id="WP_039676876.1">
    <property type="nucleotide sequence ID" value="NZ_JWIY01000001.1"/>
</dbReference>
<keyword evidence="5 6" id="KW-0472">Membrane</keyword>
<evidence type="ECO:0000259" key="7">
    <source>
        <dbReference type="Pfam" id="PF12698"/>
    </source>
</evidence>
<keyword evidence="4 6" id="KW-1133">Transmembrane helix</keyword>
<feature type="domain" description="ABC-2 type transporter transmembrane" evidence="7">
    <location>
        <begin position="19"/>
        <end position="371"/>
    </location>
</feature>
<feature type="transmembrane region" description="Helical" evidence="6">
    <location>
        <begin position="221"/>
        <end position="244"/>
    </location>
</feature>
<feature type="transmembrane region" description="Helical" evidence="6">
    <location>
        <begin position="304"/>
        <end position="322"/>
    </location>
</feature>
<dbReference type="InterPro" id="IPR013525">
    <property type="entry name" value="ABC2_TM"/>
</dbReference>
<dbReference type="AlphaFoldDB" id="A0A0C1KHF9"/>
<dbReference type="OrthoDB" id="9768837at2"/>
<protein>
    <submittedName>
        <fullName evidence="8">Sodium ABC transporter permease</fullName>
    </submittedName>
</protein>
<dbReference type="eggNOG" id="COG1668">
    <property type="taxonomic scope" value="Bacteria"/>
</dbReference>
<evidence type="ECO:0000256" key="2">
    <source>
        <dbReference type="ARBA" id="ARBA00022475"/>
    </source>
</evidence>
<dbReference type="PANTHER" id="PTHR30294:SF29">
    <property type="entry name" value="MULTIDRUG ABC TRANSPORTER PERMEASE YBHS-RELATED"/>
    <property type="match status" value="1"/>
</dbReference>